<reference evidence="3" key="1">
    <citation type="submission" date="2018-01" db="EMBL/GenBank/DDBJ databases">
        <authorList>
            <person name="Mao J.F."/>
        </authorList>
    </citation>
    <scope>NUCLEOTIDE SEQUENCE</scope>
    <source>
        <strain evidence="3">Huo1</strain>
        <tissue evidence="3">Leaf</tissue>
    </source>
</reference>
<feature type="compositionally biased region" description="Polar residues" evidence="1">
    <location>
        <begin position="12"/>
        <end position="28"/>
    </location>
</feature>
<evidence type="ECO:0000313" key="4">
    <source>
        <dbReference type="Proteomes" id="UP000298416"/>
    </source>
</evidence>
<feature type="region of interest" description="Disordered" evidence="1">
    <location>
        <begin position="190"/>
        <end position="217"/>
    </location>
</feature>
<dbReference type="Proteomes" id="UP000298416">
    <property type="component" value="Unassembled WGS sequence"/>
</dbReference>
<name>A0A8X8XDK2_SALSN</name>
<evidence type="ECO:0000256" key="1">
    <source>
        <dbReference type="SAM" id="MobiDB-lite"/>
    </source>
</evidence>
<evidence type="ECO:0000259" key="2">
    <source>
        <dbReference type="Pfam" id="PF12776"/>
    </source>
</evidence>
<reference evidence="3" key="2">
    <citation type="submission" date="2020-08" db="EMBL/GenBank/DDBJ databases">
        <title>Plant Genome Project.</title>
        <authorList>
            <person name="Zhang R.-G."/>
        </authorList>
    </citation>
    <scope>NUCLEOTIDE SEQUENCE</scope>
    <source>
        <strain evidence="3">Huo1</strain>
        <tissue evidence="3">Leaf</tissue>
    </source>
</reference>
<organism evidence="3">
    <name type="scientific">Salvia splendens</name>
    <name type="common">Scarlet sage</name>
    <dbReference type="NCBI Taxonomy" id="180675"/>
    <lineage>
        <taxon>Eukaryota</taxon>
        <taxon>Viridiplantae</taxon>
        <taxon>Streptophyta</taxon>
        <taxon>Embryophyta</taxon>
        <taxon>Tracheophyta</taxon>
        <taxon>Spermatophyta</taxon>
        <taxon>Magnoliopsida</taxon>
        <taxon>eudicotyledons</taxon>
        <taxon>Gunneridae</taxon>
        <taxon>Pentapetalae</taxon>
        <taxon>asterids</taxon>
        <taxon>lamiids</taxon>
        <taxon>Lamiales</taxon>
        <taxon>Lamiaceae</taxon>
        <taxon>Nepetoideae</taxon>
        <taxon>Mentheae</taxon>
        <taxon>Salviinae</taxon>
        <taxon>Salvia</taxon>
        <taxon>Salvia subgen. Calosphace</taxon>
        <taxon>core Calosphace</taxon>
    </lineage>
</organism>
<protein>
    <recommendedName>
        <fullName evidence="2">Myb/SANT-like domain-containing protein</fullName>
    </recommendedName>
</protein>
<dbReference type="Pfam" id="PF12776">
    <property type="entry name" value="Myb_DNA-bind_3"/>
    <property type="match status" value="1"/>
</dbReference>
<feature type="domain" description="Myb/SANT-like" evidence="2">
    <location>
        <begin position="38"/>
        <end position="133"/>
    </location>
</feature>
<accession>A0A8X8XDK2</accession>
<feature type="region of interest" description="Disordered" evidence="1">
    <location>
        <begin position="1"/>
        <end position="34"/>
    </location>
</feature>
<dbReference type="PANTHER" id="PTHR46250">
    <property type="entry name" value="MYB/SANT-LIKE DNA-BINDING DOMAIN PROTEIN-RELATED"/>
    <property type="match status" value="1"/>
</dbReference>
<evidence type="ECO:0000313" key="3">
    <source>
        <dbReference type="EMBL" id="KAG6411610.1"/>
    </source>
</evidence>
<dbReference type="AlphaFoldDB" id="A0A8X8XDK2"/>
<proteinExistence type="predicted"/>
<comment type="caution">
    <text evidence="3">The sequence shown here is derived from an EMBL/GenBank/DDBJ whole genome shotgun (WGS) entry which is preliminary data.</text>
</comment>
<feature type="compositionally biased region" description="Polar residues" evidence="1">
    <location>
        <begin position="198"/>
        <end position="214"/>
    </location>
</feature>
<dbReference type="InterPro" id="IPR024752">
    <property type="entry name" value="Myb/SANT-like_dom"/>
</dbReference>
<keyword evidence="4" id="KW-1185">Reference proteome</keyword>
<dbReference type="EMBL" id="PNBA02000010">
    <property type="protein sequence ID" value="KAG6411610.1"/>
    <property type="molecule type" value="Genomic_DNA"/>
</dbReference>
<sequence>MAGGKRPWDGRGSNNYSGGQSDSPSQKFQKGERSRRMWIPREEKILAETLLELVARGWKFDNGFRMGYLNKIEDDLRAELPKCDLKGTPHITSKISAWKNNYNSLRAILGRSGVGFNTDGDYKIDCNDDQWDQIVQADKEARGMRKKSWPFWETWKIIFGKDRASGRGAEQVNVVAARVNAHLADAMADIPDSHDITSRQSGKQASTTKTSPEISKNGGGDYALMEYLGNLHDETNARLEMIAGRIGYEFDMGKKREEVFDKLGTIEGLTLKQRYELCNILGDKPQRLEVFMGMPPQHDLGTCSFSLMRTRRGVEGMCCFTGVVVWLFCS</sequence>
<gene>
    <name evidence="3" type="ORF">SASPL_129693</name>
</gene>